<keyword evidence="9" id="KW-0051">Antiviral defense</keyword>
<dbReference type="KEGG" id="csyr:103250044"/>
<dbReference type="Gene3D" id="3.10.20.90">
    <property type="entry name" value="Phosphatidylinositol 3-kinase Catalytic Subunit, Chain A, domain 1"/>
    <property type="match status" value="2"/>
</dbReference>
<evidence type="ECO:0000256" key="12">
    <source>
        <dbReference type="ARBA" id="ARBA00075855"/>
    </source>
</evidence>
<dbReference type="GO" id="GO:0002682">
    <property type="term" value="P:regulation of immune system process"/>
    <property type="evidence" value="ECO:0007669"/>
    <property type="project" value="UniProtKB-ARBA"/>
</dbReference>
<evidence type="ECO:0000256" key="5">
    <source>
        <dbReference type="ARBA" id="ARBA00022525"/>
    </source>
</evidence>
<gene>
    <name evidence="17" type="primary">ISG15</name>
</gene>
<keyword evidence="4" id="KW-1017">Isopeptide bond</keyword>
<dbReference type="GO" id="GO:0032020">
    <property type="term" value="P:ISG15-protein conjugation"/>
    <property type="evidence" value="ECO:0007669"/>
    <property type="project" value="UniProtKB-ARBA"/>
</dbReference>
<proteinExistence type="predicted"/>
<dbReference type="GO" id="GO:0042742">
    <property type="term" value="P:defense response to bacterium"/>
    <property type="evidence" value="ECO:0007669"/>
    <property type="project" value="UniProtKB-ARBA"/>
</dbReference>
<dbReference type="GO" id="GO:0031593">
    <property type="term" value="F:polyubiquitin modification-dependent protein binding"/>
    <property type="evidence" value="ECO:0007669"/>
    <property type="project" value="TreeGrafter"/>
</dbReference>
<dbReference type="InterPro" id="IPR000626">
    <property type="entry name" value="Ubiquitin-like_dom"/>
</dbReference>
<dbReference type="CTD" id="9636"/>
<dbReference type="OrthoDB" id="1885901at2759"/>
<dbReference type="InterPro" id="IPR029071">
    <property type="entry name" value="Ubiquitin-like_domsf"/>
</dbReference>
<dbReference type="GO" id="GO:0031386">
    <property type="term" value="F:protein tag activity"/>
    <property type="evidence" value="ECO:0007669"/>
    <property type="project" value="UniProtKB-ARBA"/>
</dbReference>
<feature type="domain" description="Ubiquitin-like" evidence="15">
    <location>
        <begin position="3"/>
        <end position="76"/>
    </location>
</feature>
<keyword evidence="3" id="KW-0963">Cytoplasm</keyword>
<evidence type="ECO:0000256" key="14">
    <source>
        <dbReference type="ARBA" id="ARBA00083887"/>
    </source>
</evidence>
<dbReference type="SMART" id="SM00213">
    <property type="entry name" value="UBQ"/>
    <property type="match status" value="2"/>
</dbReference>
<protein>
    <recommendedName>
        <fullName evidence="11">Ubiquitin-like protein ISG15</fullName>
    </recommendedName>
    <alternativeName>
        <fullName evidence="13">Interferon-induced 15 kDa protein</fullName>
    </alternativeName>
    <alternativeName>
        <fullName evidence="14">Interferon-induced 17 kDa protein</fullName>
    </alternativeName>
    <alternativeName>
        <fullName evidence="12">Ubiquitin cross-reactive protein</fullName>
    </alternativeName>
</protein>
<evidence type="ECO:0000313" key="17">
    <source>
        <dbReference type="RefSeq" id="XP_008046828.1"/>
    </source>
</evidence>
<keyword evidence="8" id="KW-0702">S-nitrosylation</keyword>
<evidence type="ECO:0000256" key="7">
    <source>
        <dbReference type="ARBA" id="ARBA00022786"/>
    </source>
</evidence>
<dbReference type="PROSITE" id="PS50053">
    <property type="entry name" value="UBIQUITIN_2"/>
    <property type="match status" value="2"/>
</dbReference>
<dbReference type="RefSeq" id="XP_008046828.1">
    <property type="nucleotide sequence ID" value="XM_008048637.1"/>
</dbReference>
<evidence type="ECO:0000313" key="16">
    <source>
        <dbReference type="Proteomes" id="UP000189704"/>
    </source>
</evidence>
<evidence type="ECO:0000256" key="3">
    <source>
        <dbReference type="ARBA" id="ARBA00022490"/>
    </source>
</evidence>
<dbReference type="GO" id="GO:0005576">
    <property type="term" value="C:extracellular region"/>
    <property type="evidence" value="ECO:0007669"/>
    <property type="project" value="UniProtKB-SubCell"/>
</dbReference>
<dbReference type="FunFam" id="3.10.20.90:FF:000264">
    <property type="entry name" value="ISG15 ubiquitin-like modifier"/>
    <property type="match status" value="1"/>
</dbReference>
<dbReference type="PANTHER" id="PTHR10677:SF16">
    <property type="entry name" value="UBIQUILIN-1"/>
    <property type="match status" value="1"/>
</dbReference>
<dbReference type="Pfam" id="PF00240">
    <property type="entry name" value="ubiquitin"/>
    <property type="match status" value="2"/>
</dbReference>
<feature type="domain" description="Ubiquitin-like" evidence="15">
    <location>
        <begin position="82"/>
        <end position="157"/>
    </location>
</feature>
<keyword evidence="6" id="KW-0677">Repeat</keyword>
<dbReference type="PANTHER" id="PTHR10677">
    <property type="entry name" value="UBIQUILIN"/>
    <property type="match status" value="1"/>
</dbReference>
<dbReference type="GO" id="GO:0005829">
    <property type="term" value="C:cytosol"/>
    <property type="evidence" value="ECO:0007669"/>
    <property type="project" value="TreeGrafter"/>
</dbReference>
<keyword evidence="16" id="KW-1185">Reference proteome</keyword>
<evidence type="ECO:0000259" key="15">
    <source>
        <dbReference type="PROSITE" id="PS50053"/>
    </source>
</evidence>
<evidence type="ECO:0000256" key="1">
    <source>
        <dbReference type="ARBA" id="ARBA00004496"/>
    </source>
</evidence>
<evidence type="ECO:0000256" key="6">
    <source>
        <dbReference type="ARBA" id="ARBA00022737"/>
    </source>
</evidence>
<dbReference type="FunFam" id="3.10.20.90:FF:000240">
    <property type="entry name" value="ISG15 ubiquitin-like modifier"/>
    <property type="match status" value="1"/>
</dbReference>
<evidence type="ECO:0000256" key="8">
    <source>
        <dbReference type="ARBA" id="ARBA00022799"/>
    </source>
</evidence>
<reference evidence="17" key="1">
    <citation type="submission" date="2025-08" db="UniProtKB">
        <authorList>
            <consortium name="RefSeq"/>
        </authorList>
    </citation>
    <scope>IDENTIFICATION</scope>
</reference>
<evidence type="ECO:0000256" key="11">
    <source>
        <dbReference type="ARBA" id="ARBA00072706"/>
    </source>
</evidence>
<dbReference type="GO" id="GO:0006511">
    <property type="term" value="P:ubiquitin-dependent protein catabolic process"/>
    <property type="evidence" value="ECO:0007669"/>
    <property type="project" value="TreeGrafter"/>
</dbReference>
<dbReference type="STRING" id="1868482.ENSTSYP00000014207"/>
<keyword evidence="10" id="KW-1015">Disulfide bond</keyword>
<evidence type="ECO:0000256" key="4">
    <source>
        <dbReference type="ARBA" id="ARBA00022499"/>
    </source>
</evidence>
<keyword evidence="7" id="KW-0833">Ubl conjugation pathway</keyword>
<evidence type="ECO:0000256" key="13">
    <source>
        <dbReference type="ARBA" id="ARBA00082762"/>
    </source>
</evidence>
<dbReference type="GO" id="GO:0051240">
    <property type="term" value="P:positive regulation of multicellular organismal process"/>
    <property type="evidence" value="ECO:0007669"/>
    <property type="project" value="UniProtKB-ARBA"/>
</dbReference>
<sequence>MDWHVTVKMLAGQEFQVPLSNSMLLSALKQQIAQKTGVHAFQQRLAIHPGNVELQDKVPLVEQGLGPGSTILLVVQSCDEPLSILVKNDKGRSTTYQVQLTQPVVRLKEQVCQQEGVQAELLWLSFQGKSMEDQVLLGEYGLTPLCTVYMHLRLRGGAVRQGPKS</sequence>
<dbReference type="AlphaFoldDB" id="A0A1U7SRP3"/>
<evidence type="ECO:0000256" key="9">
    <source>
        <dbReference type="ARBA" id="ARBA00023118"/>
    </source>
</evidence>
<dbReference type="GeneID" id="103250044"/>
<evidence type="ECO:0000256" key="2">
    <source>
        <dbReference type="ARBA" id="ARBA00004613"/>
    </source>
</evidence>
<dbReference type="GO" id="GO:0051607">
    <property type="term" value="P:defense response to virus"/>
    <property type="evidence" value="ECO:0007669"/>
    <property type="project" value="UniProtKB-KW"/>
</dbReference>
<dbReference type="Proteomes" id="UP000189704">
    <property type="component" value="Unplaced"/>
</dbReference>
<name>A0A1U7SRP3_CARSF</name>
<dbReference type="InterPro" id="IPR015496">
    <property type="entry name" value="Ubiquilin"/>
</dbReference>
<evidence type="ECO:0000256" key="10">
    <source>
        <dbReference type="ARBA" id="ARBA00023157"/>
    </source>
</evidence>
<comment type="subcellular location">
    <subcellularLocation>
        <location evidence="1">Cytoplasm</location>
    </subcellularLocation>
    <subcellularLocation>
        <location evidence="2">Secreted</location>
    </subcellularLocation>
</comment>
<accession>A0A1U7SRP3</accession>
<organism evidence="16 17">
    <name type="scientific">Carlito syrichta</name>
    <name type="common">Philippine tarsier</name>
    <name type="synonym">Tarsius syrichta</name>
    <dbReference type="NCBI Taxonomy" id="1868482"/>
    <lineage>
        <taxon>Eukaryota</taxon>
        <taxon>Metazoa</taxon>
        <taxon>Chordata</taxon>
        <taxon>Craniata</taxon>
        <taxon>Vertebrata</taxon>
        <taxon>Euteleostomi</taxon>
        <taxon>Mammalia</taxon>
        <taxon>Eutheria</taxon>
        <taxon>Euarchontoglires</taxon>
        <taxon>Primates</taxon>
        <taxon>Haplorrhini</taxon>
        <taxon>Tarsiiformes</taxon>
        <taxon>Tarsiidae</taxon>
        <taxon>Carlito</taxon>
    </lineage>
</organism>
<keyword evidence="5" id="KW-0964">Secreted</keyword>
<dbReference type="SUPFAM" id="SSF54236">
    <property type="entry name" value="Ubiquitin-like"/>
    <property type="match status" value="2"/>
</dbReference>